<evidence type="ECO:0000256" key="1">
    <source>
        <dbReference type="SAM" id="SignalP"/>
    </source>
</evidence>
<proteinExistence type="predicted"/>
<feature type="signal peptide" evidence="1">
    <location>
        <begin position="1"/>
        <end position="25"/>
    </location>
</feature>
<gene>
    <name evidence="2" type="ORF">ACFSQZ_05050</name>
</gene>
<feature type="chain" id="PRO_5046991368" evidence="1">
    <location>
        <begin position="26"/>
        <end position="53"/>
    </location>
</feature>
<keyword evidence="3" id="KW-1185">Reference proteome</keyword>
<evidence type="ECO:0000313" key="2">
    <source>
        <dbReference type="EMBL" id="MFD2275827.1"/>
    </source>
</evidence>
<comment type="caution">
    <text evidence="2">The sequence shown here is derived from an EMBL/GenBank/DDBJ whole genome shotgun (WGS) entry which is preliminary data.</text>
</comment>
<dbReference type="Proteomes" id="UP001597297">
    <property type="component" value="Unassembled WGS sequence"/>
</dbReference>
<protein>
    <submittedName>
        <fullName evidence="2">Uncharacterized protein</fullName>
    </submittedName>
</protein>
<evidence type="ECO:0000313" key="3">
    <source>
        <dbReference type="Proteomes" id="UP001597297"/>
    </source>
</evidence>
<accession>A0ABW5E0H1</accession>
<name>A0ABW5E0H1_9BACT</name>
<dbReference type="RefSeq" id="WP_377095176.1">
    <property type="nucleotide sequence ID" value="NZ_JBHSJM010000001.1"/>
</dbReference>
<dbReference type="EMBL" id="JBHUJC010000013">
    <property type="protein sequence ID" value="MFD2275827.1"/>
    <property type="molecule type" value="Genomic_DNA"/>
</dbReference>
<organism evidence="2 3">
    <name type="scientific">Rubritalea spongiae</name>
    <dbReference type="NCBI Taxonomy" id="430797"/>
    <lineage>
        <taxon>Bacteria</taxon>
        <taxon>Pseudomonadati</taxon>
        <taxon>Verrucomicrobiota</taxon>
        <taxon>Verrucomicrobiia</taxon>
        <taxon>Verrucomicrobiales</taxon>
        <taxon>Rubritaleaceae</taxon>
        <taxon>Rubritalea</taxon>
    </lineage>
</organism>
<sequence length="53" mass="5402">MKAKYLVAAFSVAAFSGFSTVVVTAEVQNDTAAETAATNETMKVFIVTAKGGG</sequence>
<reference evidence="3" key="1">
    <citation type="journal article" date="2019" name="Int. J. Syst. Evol. Microbiol.">
        <title>The Global Catalogue of Microorganisms (GCM) 10K type strain sequencing project: providing services to taxonomists for standard genome sequencing and annotation.</title>
        <authorList>
            <consortium name="The Broad Institute Genomics Platform"/>
            <consortium name="The Broad Institute Genome Sequencing Center for Infectious Disease"/>
            <person name="Wu L."/>
            <person name="Ma J."/>
        </authorList>
    </citation>
    <scope>NUCLEOTIDE SEQUENCE [LARGE SCALE GENOMIC DNA]</scope>
    <source>
        <strain evidence="3">JCM 16545</strain>
    </source>
</reference>
<keyword evidence="1" id="KW-0732">Signal</keyword>